<evidence type="ECO:0000313" key="2">
    <source>
        <dbReference type="EMBL" id="GGD65379.1"/>
    </source>
</evidence>
<comment type="caution">
    <text evidence="2">The sequence shown here is derived from an EMBL/GenBank/DDBJ whole genome shotgun (WGS) entry which is preliminary data.</text>
</comment>
<dbReference type="InterPro" id="IPR036390">
    <property type="entry name" value="WH_DNA-bd_sf"/>
</dbReference>
<reference evidence="3" key="1">
    <citation type="journal article" date="2019" name="Int. J. Syst. Evol. Microbiol.">
        <title>The Global Catalogue of Microorganisms (GCM) 10K type strain sequencing project: providing services to taxonomists for standard genome sequencing and annotation.</title>
        <authorList>
            <consortium name="The Broad Institute Genomics Platform"/>
            <consortium name="The Broad Institute Genome Sequencing Center for Infectious Disease"/>
            <person name="Wu L."/>
            <person name="Ma J."/>
        </authorList>
    </citation>
    <scope>NUCLEOTIDE SEQUENCE [LARGE SCALE GENOMIC DNA]</scope>
    <source>
        <strain evidence="3">CCM 7640</strain>
    </source>
</reference>
<protein>
    <recommendedName>
        <fullName evidence="4">DNA-binding MarR family transcriptional regulator</fullName>
    </recommendedName>
</protein>
<dbReference type="RefSeq" id="WP_188435059.1">
    <property type="nucleotide sequence ID" value="NZ_BMCM01000001.1"/>
</dbReference>
<feature type="compositionally biased region" description="Basic and acidic residues" evidence="1">
    <location>
        <begin position="235"/>
        <end position="244"/>
    </location>
</feature>
<feature type="compositionally biased region" description="Basic and acidic residues" evidence="1">
    <location>
        <begin position="146"/>
        <end position="164"/>
    </location>
</feature>
<dbReference type="Proteomes" id="UP000629365">
    <property type="component" value="Unassembled WGS sequence"/>
</dbReference>
<evidence type="ECO:0000313" key="3">
    <source>
        <dbReference type="Proteomes" id="UP000629365"/>
    </source>
</evidence>
<gene>
    <name evidence="2" type="ORF">GCM10007269_05750</name>
</gene>
<evidence type="ECO:0000256" key="1">
    <source>
        <dbReference type="SAM" id="MobiDB-lite"/>
    </source>
</evidence>
<feature type="region of interest" description="Disordered" evidence="1">
    <location>
        <begin position="135"/>
        <end position="173"/>
    </location>
</feature>
<accession>A0ABQ1REJ9</accession>
<dbReference type="EMBL" id="BMCM01000001">
    <property type="protein sequence ID" value="GGD65379.1"/>
    <property type="molecule type" value="Genomic_DNA"/>
</dbReference>
<evidence type="ECO:0008006" key="4">
    <source>
        <dbReference type="Google" id="ProtNLM"/>
    </source>
</evidence>
<dbReference type="Gene3D" id="1.10.10.10">
    <property type="entry name" value="Winged helix-like DNA-binding domain superfamily/Winged helix DNA-binding domain"/>
    <property type="match status" value="1"/>
</dbReference>
<dbReference type="SUPFAM" id="SSF46785">
    <property type="entry name" value="Winged helix' DNA-binding domain"/>
    <property type="match status" value="1"/>
</dbReference>
<keyword evidence="3" id="KW-1185">Reference proteome</keyword>
<proteinExistence type="predicted"/>
<sequence length="275" mass="30482">MNTINPDENSRPFGFWLKAVDRLMAAEFASAFESEGITRREWRLLNVIDGTVPADRPKSDRPLPAHKLARLIELGWVTDAEGTWTLTAEGRTAKERLGGIVDGIRAKVTDAIPAEDLATTMATLEKLARTFGWDEETPLPRGRGRRGFDPRGFGRDGFEREGFDPRGFGRGRGRGFGPHGFGPRGFGKPGFGPQSFDHEGHGAPDYDGRGHCEHGDRRFAHDADHGHRGGPRAHNGREGYEHRDHGRGRAHFARFVQGSYERGFDAGFARGRDAQ</sequence>
<feature type="region of interest" description="Disordered" evidence="1">
    <location>
        <begin position="190"/>
        <end position="245"/>
    </location>
</feature>
<feature type="compositionally biased region" description="Basic and acidic residues" evidence="1">
    <location>
        <begin position="196"/>
        <end position="227"/>
    </location>
</feature>
<dbReference type="InterPro" id="IPR036388">
    <property type="entry name" value="WH-like_DNA-bd_sf"/>
</dbReference>
<name>A0ABQ1REJ9_9MICO</name>
<organism evidence="2 3">
    <name type="scientific">Microbacterium murale</name>
    <dbReference type="NCBI Taxonomy" id="1081040"/>
    <lineage>
        <taxon>Bacteria</taxon>
        <taxon>Bacillati</taxon>
        <taxon>Actinomycetota</taxon>
        <taxon>Actinomycetes</taxon>
        <taxon>Micrococcales</taxon>
        <taxon>Microbacteriaceae</taxon>
        <taxon>Microbacterium</taxon>
    </lineage>
</organism>